<evidence type="ECO:0000313" key="1">
    <source>
        <dbReference type="EMBL" id="TFK69174.1"/>
    </source>
</evidence>
<dbReference type="Proteomes" id="UP000308600">
    <property type="component" value="Unassembled WGS sequence"/>
</dbReference>
<sequence length="449" mass="47839">MACASDPQPFTGIPATYFGDVVHSAYDLFCMKDNSTGQYCTDYFASIFGDSTTDSDGTDIDTSQLCAPCIVNSFIKMQSTPYSNYDVSLADVWTTIQQRCSISHNTTVPSLQTNLTPPDYALPGSAYSAPCLSGNTYTVVGGDDCTAISAAHNVATGTLISINDILKDCSNLFIDQVLCLPQTCTTYTVQTGDTCVSIAGAHDLLYPELLAYNPSINPYCTNMAAGSLICVSPPGGATWTGTPIPSATVTQTAIYATATVAPPASIAFGTTTHCGQYYTVNSGDFCQLIALNFTIALNLFEAINPSINADCTNLIVGLSYCVFPTADWNSTDTNPTTSTTVAAPTPTPPGTTDECYQWYIVQPGDFCGLIESQFDITFAQLQFWNPSLNSDCSNLLADEAYCVNGVDQPPEGRKREYPAKPTAAPGGYPIGWPYPLRHGSGIAIDRIEL</sequence>
<name>A0ACD3AU33_9AGAR</name>
<dbReference type="EMBL" id="ML208335">
    <property type="protein sequence ID" value="TFK69174.1"/>
    <property type="molecule type" value="Genomic_DNA"/>
</dbReference>
<reference evidence="1 2" key="1">
    <citation type="journal article" date="2019" name="Nat. Ecol. Evol.">
        <title>Megaphylogeny resolves global patterns of mushroom evolution.</title>
        <authorList>
            <person name="Varga T."/>
            <person name="Krizsan K."/>
            <person name="Foldi C."/>
            <person name="Dima B."/>
            <person name="Sanchez-Garcia M."/>
            <person name="Sanchez-Ramirez S."/>
            <person name="Szollosi G.J."/>
            <person name="Szarkandi J.G."/>
            <person name="Papp V."/>
            <person name="Albert L."/>
            <person name="Andreopoulos W."/>
            <person name="Angelini C."/>
            <person name="Antonin V."/>
            <person name="Barry K.W."/>
            <person name="Bougher N.L."/>
            <person name="Buchanan P."/>
            <person name="Buyck B."/>
            <person name="Bense V."/>
            <person name="Catcheside P."/>
            <person name="Chovatia M."/>
            <person name="Cooper J."/>
            <person name="Damon W."/>
            <person name="Desjardin D."/>
            <person name="Finy P."/>
            <person name="Geml J."/>
            <person name="Haridas S."/>
            <person name="Hughes K."/>
            <person name="Justo A."/>
            <person name="Karasinski D."/>
            <person name="Kautmanova I."/>
            <person name="Kiss B."/>
            <person name="Kocsube S."/>
            <person name="Kotiranta H."/>
            <person name="LaButti K.M."/>
            <person name="Lechner B.E."/>
            <person name="Liimatainen K."/>
            <person name="Lipzen A."/>
            <person name="Lukacs Z."/>
            <person name="Mihaltcheva S."/>
            <person name="Morgado L.N."/>
            <person name="Niskanen T."/>
            <person name="Noordeloos M.E."/>
            <person name="Ohm R.A."/>
            <person name="Ortiz-Santana B."/>
            <person name="Ovrebo C."/>
            <person name="Racz N."/>
            <person name="Riley R."/>
            <person name="Savchenko A."/>
            <person name="Shiryaev A."/>
            <person name="Soop K."/>
            <person name="Spirin V."/>
            <person name="Szebenyi C."/>
            <person name="Tomsovsky M."/>
            <person name="Tulloss R.E."/>
            <person name="Uehling J."/>
            <person name="Grigoriev I.V."/>
            <person name="Vagvolgyi C."/>
            <person name="Papp T."/>
            <person name="Martin F.M."/>
            <person name="Miettinen O."/>
            <person name="Hibbett D.S."/>
            <person name="Nagy L.G."/>
        </authorList>
    </citation>
    <scope>NUCLEOTIDE SEQUENCE [LARGE SCALE GENOMIC DNA]</scope>
    <source>
        <strain evidence="1 2">NL-1719</strain>
    </source>
</reference>
<keyword evidence="2" id="KW-1185">Reference proteome</keyword>
<gene>
    <name evidence="1" type="ORF">BDN72DRAFT_840792</name>
</gene>
<evidence type="ECO:0000313" key="2">
    <source>
        <dbReference type="Proteomes" id="UP000308600"/>
    </source>
</evidence>
<accession>A0ACD3AU33</accession>
<proteinExistence type="predicted"/>
<organism evidence="1 2">
    <name type="scientific">Pluteus cervinus</name>
    <dbReference type="NCBI Taxonomy" id="181527"/>
    <lineage>
        <taxon>Eukaryota</taxon>
        <taxon>Fungi</taxon>
        <taxon>Dikarya</taxon>
        <taxon>Basidiomycota</taxon>
        <taxon>Agaricomycotina</taxon>
        <taxon>Agaricomycetes</taxon>
        <taxon>Agaricomycetidae</taxon>
        <taxon>Agaricales</taxon>
        <taxon>Pluteineae</taxon>
        <taxon>Pluteaceae</taxon>
        <taxon>Pluteus</taxon>
    </lineage>
</organism>
<protein>
    <submittedName>
        <fullName evidence="1">Uncharacterized protein</fullName>
    </submittedName>
</protein>